<feature type="compositionally biased region" description="Polar residues" evidence="1">
    <location>
        <begin position="51"/>
        <end position="63"/>
    </location>
</feature>
<feature type="compositionally biased region" description="Low complexity" evidence="1">
    <location>
        <begin position="523"/>
        <end position="533"/>
    </location>
</feature>
<evidence type="ECO:0000256" key="1">
    <source>
        <dbReference type="SAM" id="MobiDB-lite"/>
    </source>
</evidence>
<name>A0A4Z1K399_9HELO</name>
<feature type="compositionally biased region" description="Basic and acidic residues" evidence="1">
    <location>
        <begin position="591"/>
        <end position="606"/>
    </location>
</feature>
<feature type="compositionally biased region" description="Polar residues" evidence="1">
    <location>
        <begin position="239"/>
        <end position="255"/>
    </location>
</feature>
<evidence type="ECO:0000313" key="2">
    <source>
        <dbReference type="EMBL" id="TGO75863.1"/>
    </source>
</evidence>
<proteinExistence type="predicted"/>
<dbReference type="EMBL" id="PQXM01000187">
    <property type="protein sequence ID" value="TGO75863.1"/>
    <property type="molecule type" value="Genomic_DNA"/>
</dbReference>
<feature type="compositionally biased region" description="Low complexity" evidence="1">
    <location>
        <begin position="181"/>
        <end position="203"/>
    </location>
</feature>
<gene>
    <name evidence="2" type="ORF">BELL_0188g00100</name>
</gene>
<reference evidence="2 3" key="1">
    <citation type="submission" date="2017-12" db="EMBL/GenBank/DDBJ databases">
        <title>Comparative genomics of Botrytis spp.</title>
        <authorList>
            <person name="Valero-Jimenez C.A."/>
            <person name="Tapia P."/>
            <person name="Veloso J."/>
            <person name="Silva-Moreno E."/>
            <person name="Staats M."/>
            <person name="Valdes J.H."/>
            <person name="Van Kan J.A.L."/>
        </authorList>
    </citation>
    <scope>NUCLEOTIDE SEQUENCE [LARGE SCALE GENOMIC DNA]</scope>
    <source>
        <strain evidence="2 3">Be9601</strain>
    </source>
</reference>
<feature type="compositionally biased region" description="Low complexity" evidence="1">
    <location>
        <begin position="449"/>
        <end position="469"/>
    </location>
</feature>
<accession>A0A4Z1K399</accession>
<feature type="region of interest" description="Disordered" evidence="1">
    <location>
        <begin position="491"/>
        <end position="546"/>
    </location>
</feature>
<evidence type="ECO:0000313" key="3">
    <source>
        <dbReference type="Proteomes" id="UP000297229"/>
    </source>
</evidence>
<dbReference type="AlphaFoldDB" id="A0A4Z1K399"/>
<feature type="compositionally biased region" description="Basic and acidic residues" evidence="1">
    <location>
        <begin position="428"/>
        <end position="442"/>
    </location>
</feature>
<feature type="region of interest" description="Disordered" evidence="1">
    <location>
        <begin position="574"/>
        <end position="697"/>
    </location>
</feature>
<feature type="compositionally biased region" description="Low complexity" evidence="1">
    <location>
        <begin position="684"/>
        <end position="697"/>
    </location>
</feature>
<feature type="compositionally biased region" description="Basic and acidic residues" evidence="1">
    <location>
        <begin position="32"/>
        <end position="50"/>
    </location>
</feature>
<feature type="compositionally biased region" description="Basic and acidic residues" evidence="1">
    <location>
        <begin position="113"/>
        <end position="122"/>
    </location>
</feature>
<keyword evidence="3" id="KW-1185">Reference proteome</keyword>
<feature type="compositionally biased region" description="Acidic residues" evidence="1">
    <location>
        <begin position="291"/>
        <end position="304"/>
    </location>
</feature>
<feature type="region of interest" description="Disordered" evidence="1">
    <location>
        <begin position="1"/>
        <end position="469"/>
    </location>
</feature>
<protein>
    <submittedName>
        <fullName evidence="2">Uncharacterized protein</fullName>
    </submittedName>
</protein>
<feature type="compositionally biased region" description="Polar residues" evidence="1">
    <location>
        <begin position="349"/>
        <end position="359"/>
    </location>
</feature>
<sequence>MGGPRAMYFEDEDEETGKVLKGTRRSASVKAPSREKAKERPKITTRDRTSSKASRTNSDSGYSTGAIPTGSEISSPDAVQDVEYTKESKKSRRPSTNQRRPSTVESRPPQTLKNKEAKETKEHRRSLSVKTDAKPEHYGVKTPVTSKHPQPPVIMQPVTTSVPVRPRALTHAQTYHGGQRPSSYHAASASASAAYPPLSSSAYFQPTHQLAHQSAQFQAPPPSPAFSNNYAVVPPPPQATSYFQSQDVQPSSRSLSARFEPQQRASQYGIRPEPVQTPRMITGGYEREYQYSEDDYDDSYESSIEEPVGRTITSSIRVPSGIPSRTNSSAVSESNYSKADSSRSRESNYSEVETSYNKSKSSRGRRDSQAMPPPPKPTMRRPTVDVPVYDDTLSQYSVEEYHDEPPRQAPRPRRPSPHRNSVSYDVSELPREAERFRLETASKNRRRQSYYGQSTSASSTQASTTGSTGYNAKLSAAADYLEEVSGPTIPLTAEALKKEQRRQAGGSSRSTKSSGSHDLSDYRGTQTTRTTRSGGDDNVTIEVTGQAKVTVGGAEIQCEEGGKIQIHRTEKIIHDGSQATASEYGHGHGPKLLDDRERRSRHDRSDSQSARSRMRSQHSYTRVSPRPQERDRAPRERREDYEARTAKDYESRTARDYESRTVKDYDTRTARDYESRIAKDYESRNSNWETSTTSTWL</sequence>
<feature type="compositionally biased region" description="Low complexity" evidence="1">
    <location>
        <begin position="505"/>
        <end position="516"/>
    </location>
</feature>
<feature type="compositionally biased region" description="Polar residues" evidence="1">
    <location>
        <begin position="94"/>
        <end position="112"/>
    </location>
</feature>
<dbReference type="STRING" id="278938.A0A4Z1K399"/>
<dbReference type="Proteomes" id="UP000297229">
    <property type="component" value="Unassembled WGS sequence"/>
</dbReference>
<organism evidence="2 3">
    <name type="scientific">Botrytis elliptica</name>
    <dbReference type="NCBI Taxonomy" id="278938"/>
    <lineage>
        <taxon>Eukaryota</taxon>
        <taxon>Fungi</taxon>
        <taxon>Dikarya</taxon>
        <taxon>Ascomycota</taxon>
        <taxon>Pezizomycotina</taxon>
        <taxon>Leotiomycetes</taxon>
        <taxon>Helotiales</taxon>
        <taxon>Sclerotiniaceae</taxon>
        <taxon>Botrytis</taxon>
    </lineage>
</organism>
<comment type="caution">
    <text evidence="2">The sequence shown here is derived from an EMBL/GenBank/DDBJ whole genome shotgun (WGS) entry which is preliminary data.</text>
</comment>
<feature type="compositionally biased region" description="Polar residues" evidence="1">
    <location>
        <begin position="311"/>
        <end position="339"/>
    </location>
</feature>
<feature type="compositionally biased region" description="Basic and acidic residues" evidence="1">
    <location>
        <begin position="627"/>
        <end position="683"/>
    </location>
</feature>